<organism evidence="1 2">
    <name type="scientific">Brenneria roseae subsp. americana</name>
    <dbReference type="NCBI Taxonomy" id="1508507"/>
    <lineage>
        <taxon>Bacteria</taxon>
        <taxon>Pseudomonadati</taxon>
        <taxon>Pseudomonadota</taxon>
        <taxon>Gammaproteobacteria</taxon>
        <taxon>Enterobacterales</taxon>
        <taxon>Pectobacteriaceae</taxon>
        <taxon>Brenneria</taxon>
    </lineage>
</organism>
<proteinExistence type="predicted"/>
<dbReference type="RefSeq" id="WP_109055895.1">
    <property type="nucleotide sequence ID" value="NZ_QDKJ01000018.1"/>
</dbReference>
<name>A0A2U1TK81_9GAMM</name>
<gene>
    <name evidence="1" type="ORF">B4923_18820</name>
</gene>
<protein>
    <submittedName>
        <fullName evidence="1">Uncharacterized protein</fullName>
    </submittedName>
</protein>
<keyword evidence="2" id="KW-1185">Reference proteome</keyword>
<dbReference type="AlphaFoldDB" id="A0A2U1TK81"/>
<comment type="caution">
    <text evidence="1">The sequence shown here is derived from an EMBL/GenBank/DDBJ whole genome shotgun (WGS) entry which is preliminary data.</text>
</comment>
<dbReference type="Proteomes" id="UP000245138">
    <property type="component" value="Unassembled WGS sequence"/>
</dbReference>
<evidence type="ECO:0000313" key="1">
    <source>
        <dbReference type="EMBL" id="PWC09769.1"/>
    </source>
</evidence>
<sequence length="138" mass="15834">MRNVTGTQNEFIDTQYWPLVFLHMPEQVPDEQAGDYLAQIEVLYARHQPFVLCMTGADLPHHSSVFMAAYLQWTTDNVSLQQQYCAGAIRIESDDAKREKYRQWARNWAKSGNAPYLYAVVATLPEARALAPTLLDRQ</sequence>
<evidence type="ECO:0000313" key="2">
    <source>
        <dbReference type="Proteomes" id="UP000245138"/>
    </source>
</evidence>
<dbReference type="OrthoDB" id="8003101at2"/>
<accession>A0A2U1TK81</accession>
<dbReference type="EMBL" id="QDKJ01000018">
    <property type="protein sequence ID" value="PWC09769.1"/>
    <property type="molecule type" value="Genomic_DNA"/>
</dbReference>
<reference evidence="1 2" key="1">
    <citation type="submission" date="2018-04" db="EMBL/GenBank/DDBJ databases">
        <title>Brenneria corticis sp.nov.</title>
        <authorList>
            <person name="Li Y."/>
        </authorList>
    </citation>
    <scope>NUCLEOTIDE SEQUENCE [LARGE SCALE GENOMIC DNA]</scope>
    <source>
        <strain evidence="1 2">LMG 27715</strain>
    </source>
</reference>